<dbReference type="OrthoDB" id="8527419at2"/>
<accession>A0A235CLM0</accession>
<dbReference type="RefSeq" id="WP_094277704.1">
    <property type="nucleotide sequence ID" value="NZ_NQJF01000004.1"/>
</dbReference>
<evidence type="ECO:0008006" key="6">
    <source>
        <dbReference type="Google" id="ProtNLM"/>
    </source>
</evidence>
<reference evidence="3 5" key="2">
    <citation type="submission" date="2019-03" db="EMBL/GenBank/DDBJ databases">
        <title>Genomic Encyclopedia of Archaeal and Bacterial Type Strains, Phase II (KMG-II): from individual species to whole genera.</title>
        <authorList>
            <person name="Goeker M."/>
        </authorList>
    </citation>
    <scope>NUCLEOTIDE SEQUENCE [LARGE SCALE GENOMIC DNA]</scope>
    <source>
        <strain evidence="3 5">DSM 15594</strain>
    </source>
</reference>
<dbReference type="EMBL" id="NQJF01000004">
    <property type="protein sequence ID" value="OYD25336.1"/>
    <property type="molecule type" value="Genomic_DNA"/>
</dbReference>
<keyword evidence="5" id="KW-1185">Reference proteome</keyword>
<sequence length="160" mass="18357">MKTLCCMLLLLVSSVAASPVGDLTLVGQGRMSWLFWELYQARFYSESGHYQPGQYPQALSLRYQRNIDNDDLITATVEEWQRLGVEWKREWPGQLAKIWPSVRTNDELVLRVDEDGTSRFYFNWQLVGSMGDPDFAPAFLAIWFSSDSRNPGLTRKLKGG</sequence>
<feature type="chain" id="PRO_5012308362" description="Chalcone isomerase domain-containing protein" evidence="1">
    <location>
        <begin position="18"/>
        <end position="160"/>
    </location>
</feature>
<feature type="signal peptide" evidence="1">
    <location>
        <begin position="1"/>
        <end position="17"/>
    </location>
</feature>
<dbReference type="EMBL" id="SODO01000001">
    <property type="protein sequence ID" value="TDW62366.1"/>
    <property type="molecule type" value="Genomic_DNA"/>
</dbReference>
<organism evidence="2 4">
    <name type="scientific">Oceanimonas baumannii</name>
    <dbReference type="NCBI Taxonomy" id="129578"/>
    <lineage>
        <taxon>Bacteria</taxon>
        <taxon>Pseudomonadati</taxon>
        <taxon>Pseudomonadota</taxon>
        <taxon>Gammaproteobacteria</taxon>
        <taxon>Aeromonadales</taxon>
        <taxon>Aeromonadaceae</taxon>
        <taxon>Oceanimonas</taxon>
    </lineage>
</organism>
<evidence type="ECO:0000313" key="4">
    <source>
        <dbReference type="Proteomes" id="UP000243640"/>
    </source>
</evidence>
<evidence type="ECO:0000313" key="5">
    <source>
        <dbReference type="Proteomes" id="UP000295058"/>
    </source>
</evidence>
<reference evidence="2 4" key="1">
    <citation type="submission" date="2017-08" db="EMBL/GenBank/DDBJ databases">
        <title>Draft Genome Sequence of the Marine Bacterium Oceanimonas baumannii ATCC 700832.</title>
        <authorList>
            <person name="Mcclelland W.D."/>
            <person name="Brennan M.A."/>
            <person name="Trachtenberg A.M."/>
            <person name="Maclea K.S."/>
        </authorList>
    </citation>
    <scope>NUCLEOTIDE SEQUENCE [LARGE SCALE GENOMIC DNA]</scope>
    <source>
        <strain evidence="2 4">ATCC 700832</strain>
    </source>
</reference>
<dbReference type="Proteomes" id="UP000295058">
    <property type="component" value="Unassembled WGS sequence"/>
</dbReference>
<dbReference type="AlphaFoldDB" id="A0A235CLM0"/>
<gene>
    <name evidence="2" type="ORF">B6S09_06565</name>
    <name evidence="3" type="ORF">LY04_00430</name>
</gene>
<protein>
    <recommendedName>
        <fullName evidence="6">Chalcone isomerase domain-containing protein</fullName>
    </recommendedName>
</protein>
<name>A0A235CLM0_9GAMM</name>
<dbReference type="Proteomes" id="UP000243640">
    <property type="component" value="Unassembled WGS sequence"/>
</dbReference>
<comment type="caution">
    <text evidence="2">The sequence shown here is derived from an EMBL/GenBank/DDBJ whole genome shotgun (WGS) entry which is preliminary data.</text>
</comment>
<evidence type="ECO:0000256" key="1">
    <source>
        <dbReference type="SAM" id="SignalP"/>
    </source>
</evidence>
<proteinExistence type="predicted"/>
<evidence type="ECO:0000313" key="2">
    <source>
        <dbReference type="EMBL" id="OYD25336.1"/>
    </source>
</evidence>
<evidence type="ECO:0000313" key="3">
    <source>
        <dbReference type="EMBL" id="TDW62366.1"/>
    </source>
</evidence>
<keyword evidence="1" id="KW-0732">Signal</keyword>